<sequence>MEGFSLAVSSMHGGEKALFIIPTQLALTKSGCPATVPWNIPPNQTLWFDIELISITTDILGDQGIMKKTTKFGAGEQHPCDLDEVSVKYNACLMDGTLLSKSEGVEFSLVDGFFCSAFVHAVKTMTEGDEAFLIIKPEWPSKGNEAAVPPDATLHVNLQLMSWKTVSLIGEDQKIVKTTFGRANFRGKQAQRGAVMKVRLIGKLQDGIVFDRRGDDGDEPFEFTIDEEGRRTGSTDENFVSGLEEAVMTMEEGEVASVIIPPQHAYGTVGSNKYPLAVIPPNSVLIYEIELLSINIIDEMVMFGLSRRKLKQGRQRGDQDGMIVVPPAAWPQGNASHQPPVLAPPAAGVAQSPPAIIGATTTIDPSTGTASKRTPGLGSCFGFSSSSAN</sequence>
<dbReference type="PROSITE" id="PS50059">
    <property type="entry name" value="FKBP_PPIASE"/>
    <property type="match status" value="3"/>
</dbReference>
<dbReference type="PANTHER" id="PTHR10516">
    <property type="entry name" value="PEPTIDYL-PROLYL CIS-TRANS ISOMERASE"/>
    <property type="match status" value="1"/>
</dbReference>
<dbReference type="EC" id="5.2.1.8" evidence="2 5"/>
<dbReference type="AlphaFoldDB" id="A0A3L6SGF1"/>
<dbReference type="InterPro" id="IPR050689">
    <property type="entry name" value="FKBP-type_PPIase"/>
</dbReference>
<dbReference type="Proteomes" id="UP000275267">
    <property type="component" value="Unassembled WGS sequence"/>
</dbReference>
<dbReference type="InterPro" id="IPR046357">
    <property type="entry name" value="PPIase_dom_sf"/>
</dbReference>
<gene>
    <name evidence="7" type="ORF">C2845_PM07G12930</name>
</gene>
<feature type="domain" description="PPIase FKBP-type" evidence="6">
    <location>
        <begin position="1"/>
        <end position="56"/>
    </location>
</feature>
<comment type="caution">
    <text evidence="7">The sequence shown here is derived from an EMBL/GenBank/DDBJ whole genome shotgun (WGS) entry which is preliminary data.</text>
</comment>
<comment type="catalytic activity">
    <reaction evidence="1 5">
        <text>[protein]-peptidylproline (omega=180) = [protein]-peptidylproline (omega=0)</text>
        <dbReference type="Rhea" id="RHEA:16237"/>
        <dbReference type="Rhea" id="RHEA-COMP:10747"/>
        <dbReference type="Rhea" id="RHEA-COMP:10748"/>
        <dbReference type="ChEBI" id="CHEBI:83833"/>
        <dbReference type="ChEBI" id="CHEBI:83834"/>
        <dbReference type="EC" id="5.2.1.8"/>
    </reaction>
</comment>
<protein>
    <recommendedName>
        <fullName evidence="2 5">peptidylprolyl isomerase</fullName>
        <ecNumber evidence="2 5">5.2.1.8</ecNumber>
    </recommendedName>
</protein>
<keyword evidence="4 5" id="KW-0413">Isomerase</keyword>
<dbReference type="EMBL" id="PQIB02000004">
    <property type="protein sequence ID" value="RLN21701.1"/>
    <property type="molecule type" value="Genomic_DNA"/>
</dbReference>
<evidence type="ECO:0000256" key="1">
    <source>
        <dbReference type="ARBA" id="ARBA00000971"/>
    </source>
</evidence>
<dbReference type="GO" id="GO:0005737">
    <property type="term" value="C:cytoplasm"/>
    <property type="evidence" value="ECO:0007669"/>
    <property type="project" value="TreeGrafter"/>
</dbReference>
<dbReference type="SUPFAM" id="SSF54534">
    <property type="entry name" value="FKBP-like"/>
    <property type="match status" value="3"/>
</dbReference>
<evidence type="ECO:0000259" key="6">
    <source>
        <dbReference type="PROSITE" id="PS50059"/>
    </source>
</evidence>
<evidence type="ECO:0000313" key="7">
    <source>
        <dbReference type="EMBL" id="RLN21701.1"/>
    </source>
</evidence>
<evidence type="ECO:0000256" key="4">
    <source>
        <dbReference type="ARBA" id="ARBA00023235"/>
    </source>
</evidence>
<organism evidence="7 8">
    <name type="scientific">Panicum miliaceum</name>
    <name type="common">Proso millet</name>
    <name type="synonym">Broomcorn millet</name>
    <dbReference type="NCBI Taxonomy" id="4540"/>
    <lineage>
        <taxon>Eukaryota</taxon>
        <taxon>Viridiplantae</taxon>
        <taxon>Streptophyta</taxon>
        <taxon>Embryophyta</taxon>
        <taxon>Tracheophyta</taxon>
        <taxon>Spermatophyta</taxon>
        <taxon>Magnoliopsida</taxon>
        <taxon>Liliopsida</taxon>
        <taxon>Poales</taxon>
        <taxon>Poaceae</taxon>
        <taxon>PACMAD clade</taxon>
        <taxon>Panicoideae</taxon>
        <taxon>Panicodae</taxon>
        <taxon>Paniceae</taxon>
        <taxon>Panicinae</taxon>
        <taxon>Panicum</taxon>
        <taxon>Panicum sect. Panicum</taxon>
    </lineage>
</organism>
<evidence type="ECO:0000256" key="3">
    <source>
        <dbReference type="ARBA" id="ARBA00023110"/>
    </source>
</evidence>
<evidence type="ECO:0000313" key="8">
    <source>
        <dbReference type="Proteomes" id="UP000275267"/>
    </source>
</evidence>
<feature type="domain" description="PPIase FKBP-type" evidence="6">
    <location>
        <begin position="193"/>
        <end position="295"/>
    </location>
</feature>
<accession>A0A3L6SGF1</accession>
<keyword evidence="8" id="KW-1185">Reference proteome</keyword>
<dbReference type="InterPro" id="IPR001179">
    <property type="entry name" value="PPIase_FKBP_dom"/>
</dbReference>
<reference evidence="8" key="1">
    <citation type="journal article" date="2019" name="Nat. Commun.">
        <title>The genome of broomcorn millet.</title>
        <authorList>
            <person name="Zou C."/>
            <person name="Miki D."/>
            <person name="Li D."/>
            <person name="Tang Q."/>
            <person name="Xiao L."/>
            <person name="Rajput S."/>
            <person name="Deng P."/>
            <person name="Jia W."/>
            <person name="Huang R."/>
            <person name="Zhang M."/>
            <person name="Sun Y."/>
            <person name="Hu J."/>
            <person name="Fu X."/>
            <person name="Schnable P.S."/>
            <person name="Li F."/>
            <person name="Zhang H."/>
            <person name="Feng B."/>
            <person name="Zhu X."/>
            <person name="Liu R."/>
            <person name="Schnable J.C."/>
            <person name="Zhu J.-K."/>
            <person name="Zhang H."/>
        </authorList>
    </citation>
    <scope>NUCLEOTIDE SEQUENCE [LARGE SCALE GENOMIC DNA]</scope>
</reference>
<dbReference type="GO" id="GO:0003755">
    <property type="term" value="F:peptidyl-prolyl cis-trans isomerase activity"/>
    <property type="evidence" value="ECO:0007669"/>
    <property type="project" value="UniProtKB-KW"/>
</dbReference>
<dbReference type="PANTHER" id="PTHR10516:SF458">
    <property type="entry name" value="PEPTIDYLPROLYL ISOMERASE"/>
    <property type="match status" value="1"/>
</dbReference>
<dbReference type="STRING" id="4540.A0A3L6SGF1"/>
<dbReference type="Pfam" id="PF00254">
    <property type="entry name" value="FKBP_C"/>
    <property type="match status" value="3"/>
</dbReference>
<name>A0A3L6SGF1_PANMI</name>
<feature type="domain" description="PPIase FKBP-type" evidence="6">
    <location>
        <begin position="82"/>
        <end position="164"/>
    </location>
</feature>
<evidence type="ECO:0000256" key="5">
    <source>
        <dbReference type="PROSITE-ProRule" id="PRU00277"/>
    </source>
</evidence>
<evidence type="ECO:0000256" key="2">
    <source>
        <dbReference type="ARBA" id="ARBA00013194"/>
    </source>
</evidence>
<proteinExistence type="predicted"/>
<dbReference type="Gene3D" id="3.10.50.40">
    <property type="match status" value="3"/>
</dbReference>
<keyword evidence="3 5" id="KW-0697">Rotamase</keyword>
<dbReference type="OrthoDB" id="1902587at2759"/>